<feature type="compositionally biased region" description="Low complexity" evidence="10">
    <location>
        <begin position="140"/>
        <end position="152"/>
    </location>
</feature>
<evidence type="ECO:0000256" key="9">
    <source>
        <dbReference type="RuleBase" id="RU365074"/>
    </source>
</evidence>
<dbReference type="FunFam" id="1.10.10.2150:FF:000001">
    <property type="entry name" value="Ribosomal RNA-processing protein 8"/>
    <property type="match status" value="1"/>
</dbReference>
<dbReference type="PANTHER" id="PTHR12787:SF0">
    <property type="entry name" value="RIBOSOMAL RNA-PROCESSING PROTEIN 8"/>
    <property type="match status" value="1"/>
</dbReference>
<comment type="similarity">
    <text evidence="2 9">Belongs to the methyltransferase superfamily. RRP8 family.</text>
</comment>
<dbReference type="GO" id="GO:0042273">
    <property type="term" value="P:ribosomal large subunit biogenesis"/>
    <property type="evidence" value="ECO:0007669"/>
    <property type="project" value="TreeGrafter"/>
</dbReference>
<dbReference type="Gene3D" id="1.10.10.2150">
    <property type="entry name" value="Ribosomal RNA-processing protein 8, N-terminal domain"/>
    <property type="match status" value="1"/>
</dbReference>
<proteinExistence type="inferred from homology"/>
<protein>
    <recommendedName>
        <fullName evidence="8 9">Ribosomal RNA-processing protein 8</fullName>
        <ecNumber evidence="9">2.1.1.-</ecNumber>
    </recommendedName>
</protein>
<feature type="compositionally biased region" description="Basic and acidic residues" evidence="10">
    <location>
        <begin position="93"/>
        <end position="122"/>
    </location>
</feature>
<dbReference type="EMBL" id="QZAF01000447">
    <property type="protein sequence ID" value="THV67069.1"/>
    <property type="molecule type" value="Genomic_DNA"/>
</dbReference>
<dbReference type="InterPro" id="IPR029063">
    <property type="entry name" value="SAM-dependent_MTases_sf"/>
</dbReference>
<dbReference type="GO" id="GO:0016433">
    <property type="term" value="F:rRNA (adenine) methyltransferase activity"/>
    <property type="evidence" value="ECO:0007669"/>
    <property type="project" value="UniProtKB-ARBA"/>
</dbReference>
<gene>
    <name evidence="11" type="ORF">D6D28_07796</name>
</gene>
<evidence type="ECO:0000313" key="11">
    <source>
        <dbReference type="EMBL" id="THV67069.1"/>
    </source>
</evidence>
<evidence type="ECO:0000256" key="7">
    <source>
        <dbReference type="ARBA" id="ARBA00023242"/>
    </source>
</evidence>
<dbReference type="SUPFAM" id="SSF53335">
    <property type="entry name" value="S-adenosyl-L-methionine-dependent methyltransferases"/>
    <property type="match status" value="1"/>
</dbReference>
<keyword evidence="7 9" id="KW-0539">Nucleus</keyword>
<comment type="subcellular location">
    <subcellularLocation>
        <location evidence="1 9">Nucleus</location>
        <location evidence="1 9">Nucleolus</location>
    </subcellularLocation>
</comment>
<dbReference type="Gene3D" id="3.40.50.150">
    <property type="entry name" value="Vaccinia Virus protein VP39"/>
    <property type="match status" value="1"/>
</dbReference>
<keyword evidence="3 9" id="KW-0698">rRNA processing</keyword>
<dbReference type="AlphaFoldDB" id="A0A4S8SA33"/>
<dbReference type="InterPro" id="IPR042036">
    <property type="entry name" value="RRP8_N"/>
</dbReference>
<name>A0A4S8SA33_AURPU</name>
<dbReference type="EC" id="2.1.1.-" evidence="9"/>
<comment type="function">
    <text evidence="9">S-adenosyl-L-methionine-dependent methyltransferase that specifically methylates the N(1) position of adenine in helix 25.1 in 25S rRNA. Required both for ribosomal 40S and 60S subunits biogenesis. Required for efficient pre-rRNA cleavage at site A2.</text>
</comment>
<evidence type="ECO:0000313" key="12">
    <source>
        <dbReference type="Proteomes" id="UP000304951"/>
    </source>
</evidence>
<evidence type="ECO:0000256" key="1">
    <source>
        <dbReference type="ARBA" id="ARBA00004604"/>
    </source>
</evidence>
<keyword evidence="6 9" id="KW-0949">S-adenosyl-L-methionine</keyword>
<evidence type="ECO:0000256" key="5">
    <source>
        <dbReference type="ARBA" id="ARBA00022679"/>
    </source>
</evidence>
<evidence type="ECO:0000256" key="3">
    <source>
        <dbReference type="ARBA" id="ARBA00022552"/>
    </source>
</evidence>
<dbReference type="Pfam" id="PF05148">
    <property type="entry name" value="Methyltransf_8"/>
    <property type="match status" value="1"/>
</dbReference>
<keyword evidence="5 9" id="KW-0808">Transferase</keyword>
<keyword evidence="4 9" id="KW-0489">Methyltransferase</keyword>
<evidence type="ECO:0000256" key="10">
    <source>
        <dbReference type="SAM" id="MobiDB-lite"/>
    </source>
</evidence>
<dbReference type="InterPro" id="IPR007823">
    <property type="entry name" value="RRP8"/>
</dbReference>
<evidence type="ECO:0000256" key="8">
    <source>
        <dbReference type="ARBA" id="ARBA00076672"/>
    </source>
</evidence>
<evidence type="ECO:0000256" key="2">
    <source>
        <dbReference type="ARBA" id="ARBA00006301"/>
    </source>
</evidence>
<evidence type="ECO:0000256" key="4">
    <source>
        <dbReference type="ARBA" id="ARBA00022603"/>
    </source>
</evidence>
<feature type="region of interest" description="Disordered" evidence="10">
    <location>
        <begin position="250"/>
        <end position="272"/>
    </location>
</feature>
<feature type="region of interest" description="Disordered" evidence="10">
    <location>
        <begin position="1"/>
        <end position="161"/>
    </location>
</feature>
<organism evidence="11 12">
    <name type="scientific">Aureobasidium pullulans</name>
    <name type="common">Black yeast</name>
    <name type="synonym">Pullularia pullulans</name>
    <dbReference type="NCBI Taxonomy" id="5580"/>
    <lineage>
        <taxon>Eukaryota</taxon>
        <taxon>Fungi</taxon>
        <taxon>Dikarya</taxon>
        <taxon>Ascomycota</taxon>
        <taxon>Pezizomycotina</taxon>
        <taxon>Dothideomycetes</taxon>
        <taxon>Dothideomycetidae</taxon>
        <taxon>Dothideales</taxon>
        <taxon>Saccotheciaceae</taxon>
        <taxon>Aureobasidium</taxon>
    </lineage>
</organism>
<reference evidence="11 12" key="1">
    <citation type="submission" date="2018-10" db="EMBL/GenBank/DDBJ databases">
        <title>Fifty Aureobasidium pullulans genomes reveal a recombining polyextremotolerant generalist.</title>
        <authorList>
            <person name="Gostincar C."/>
            <person name="Turk M."/>
            <person name="Zajc J."/>
            <person name="Gunde-Cimerman N."/>
        </authorList>
    </citation>
    <scope>NUCLEOTIDE SEQUENCE [LARGE SCALE GENOMIC DNA]</scope>
    <source>
        <strain evidence="11 12">EXF-11900</strain>
    </source>
</reference>
<evidence type="ECO:0000256" key="6">
    <source>
        <dbReference type="ARBA" id="ARBA00022691"/>
    </source>
</evidence>
<dbReference type="GO" id="GO:0005730">
    <property type="term" value="C:nucleolus"/>
    <property type="evidence" value="ECO:0007669"/>
    <property type="project" value="UniProtKB-SubCell"/>
</dbReference>
<dbReference type="CDD" id="cd02440">
    <property type="entry name" value="AdoMet_MTases"/>
    <property type="match status" value="1"/>
</dbReference>
<sequence>MFAVKGWSVDSKSLKTQQAAQPAPKKADDGAPGNSAQNKKRKRGGKDRTPRDVNDSNVGDLWATTIEGKKAPKKPKIEKKEKIEAVEEPAPASEDHIELEADGEKKEKPAADGKEKASDSKKAKNKKRQKQRDEKEKEAASAGADKAAADAPAAPPSLPVNAKLTPMQAAMRQKLISARFRHLNETLYTAPSATSLALFADNPEMFDDYHSGFRQQVTTWPENPVDIFIRSIRDRAKVKLYNQNKAFRDVKRGKAPKEEEEPASTANPLPRTHGTCNIADLGCGDARLAATFHEDGSGQRYNLKIASYDLQSPSKFVTKADIANLPCADGSMDVAIFCLALMGTNWIDFIEEAYRILHWKGELWISEIKSRFGRVGGDKSKGGQKVVEHSVGNRRKAAAKAKAADATRAKLTAEDEEAALREHVDEVVTKSEETDVSGFVEVLRRRGFVLKDEKSVDLSNKMFVKMEFIKAAAPVVGKNVQEAGEERKGEHGTWKPKSKKFVEEETKEVSVEDETKTLKPCLYKIR</sequence>
<accession>A0A4S8SA33</accession>
<dbReference type="PANTHER" id="PTHR12787">
    <property type="entry name" value="RIBOSOMAL RNA-PROCESSING PROTEIN 8"/>
    <property type="match status" value="1"/>
</dbReference>
<comment type="caution">
    <text evidence="11">The sequence shown here is derived from an EMBL/GenBank/DDBJ whole genome shotgun (WGS) entry which is preliminary data.</text>
</comment>
<dbReference type="Proteomes" id="UP000304951">
    <property type="component" value="Unassembled WGS sequence"/>
</dbReference>